<dbReference type="Proteomes" id="UP000762676">
    <property type="component" value="Unassembled WGS sequence"/>
</dbReference>
<dbReference type="EMBL" id="BMAT01010882">
    <property type="protein sequence ID" value="GFR62464.1"/>
    <property type="molecule type" value="Genomic_DNA"/>
</dbReference>
<dbReference type="AlphaFoldDB" id="A0AAV4ENM5"/>
<keyword evidence="3" id="KW-1185">Reference proteome</keyword>
<accession>A0AAV4ENM5</accession>
<organism evidence="2 3">
    <name type="scientific">Elysia marginata</name>
    <dbReference type="NCBI Taxonomy" id="1093978"/>
    <lineage>
        <taxon>Eukaryota</taxon>
        <taxon>Metazoa</taxon>
        <taxon>Spiralia</taxon>
        <taxon>Lophotrochozoa</taxon>
        <taxon>Mollusca</taxon>
        <taxon>Gastropoda</taxon>
        <taxon>Heterobranchia</taxon>
        <taxon>Euthyneura</taxon>
        <taxon>Panpulmonata</taxon>
        <taxon>Sacoglossa</taxon>
        <taxon>Placobranchoidea</taxon>
        <taxon>Plakobranchidae</taxon>
        <taxon>Elysia</taxon>
    </lineage>
</organism>
<proteinExistence type="predicted"/>
<protein>
    <submittedName>
        <fullName evidence="2">Uncharacterized protein</fullName>
    </submittedName>
</protein>
<evidence type="ECO:0000256" key="1">
    <source>
        <dbReference type="SAM" id="MobiDB-lite"/>
    </source>
</evidence>
<comment type="caution">
    <text evidence="2">The sequence shown here is derived from an EMBL/GenBank/DDBJ whole genome shotgun (WGS) entry which is preliminary data.</text>
</comment>
<sequence>MLPCSVTRGLPVSYKLPEMTRRVSLNIKSSCLSSFSFEALLKVAEDPRGKEREGVRQGARDRNGQGRADALARDSHIDPRLSPALKATRLPPLFSLVGGAA</sequence>
<name>A0AAV4ENM5_9GAST</name>
<feature type="region of interest" description="Disordered" evidence="1">
    <location>
        <begin position="46"/>
        <end position="83"/>
    </location>
</feature>
<reference evidence="2 3" key="1">
    <citation type="journal article" date="2021" name="Elife">
        <title>Chloroplast acquisition without the gene transfer in kleptoplastic sea slugs, Plakobranchus ocellatus.</title>
        <authorList>
            <person name="Maeda T."/>
            <person name="Takahashi S."/>
            <person name="Yoshida T."/>
            <person name="Shimamura S."/>
            <person name="Takaki Y."/>
            <person name="Nagai Y."/>
            <person name="Toyoda A."/>
            <person name="Suzuki Y."/>
            <person name="Arimoto A."/>
            <person name="Ishii H."/>
            <person name="Satoh N."/>
            <person name="Nishiyama T."/>
            <person name="Hasebe M."/>
            <person name="Maruyama T."/>
            <person name="Minagawa J."/>
            <person name="Obokata J."/>
            <person name="Shigenobu S."/>
        </authorList>
    </citation>
    <scope>NUCLEOTIDE SEQUENCE [LARGE SCALE GENOMIC DNA]</scope>
</reference>
<evidence type="ECO:0000313" key="2">
    <source>
        <dbReference type="EMBL" id="GFR62464.1"/>
    </source>
</evidence>
<gene>
    <name evidence="2" type="ORF">ElyMa_005456900</name>
</gene>
<evidence type="ECO:0000313" key="3">
    <source>
        <dbReference type="Proteomes" id="UP000762676"/>
    </source>
</evidence>
<feature type="compositionally biased region" description="Basic and acidic residues" evidence="1">
    <location>
        <begin position="46"/>
        <end position="79"/>
    </location>
</feature>